<dbReference type="SUPFAM" id="SSF52540">
    <property type="entry name" value="P-loop containing nucleoside triphosphate hydrolases"/>
    <property type="match status" value="1"/>
</dbReference>
<evidence type="ECO:0000313" key="2">
    <source>
        <dbReference type="Proteomes" id="UP000290289"/>
    </source>
</evidence>
<reference evidence="1 2" key="1">
    <citation type="submission" date="2018-10" db="EMBL/GenBank/DDBJ databases">
        <title>A high-quality apple genome assembly.</title>
        <authorList>
            <person name="Hu J."/>
        </authorList>
    </citation>
    <scope>NUCLEOTIDE SEQUENCE [LARGE SCALE GENOMIC DNA]</scope>
    <source>
        <strain evidence="2">cv. HFTH1</strain>
        <tissue evidence="1">Young leaf</tissue>
    </source>
</reference>
<dbReference type="Proteomes" id="UP000290289">
    <property type="component" value="Chromosome 5"/>
</dbReference>
<protein>
    <submittedName>
        <fullName evidence="1">Uncharacterized protein</fullName>
    </submittedName>
</protein>
<gene>
    <name evidence="1" type="ORF">DVH24_011101</name>
</gene>
<dbReference type="Pfam" id="PF00071">
    <property type="entry name" value="Ras"/>
    <property type="match status" value="1"/>
</dbReference>
<organism evidence="1 2">
    <name type="scientific">Malus domestica</name>
    <name type="common">Apple</name>
    <name type="synonym">Pyrus malus</name>
    <dbReference type="NCBI Taxonomy" id="3750"/>
    <lineage>
        <taxon>Eukaryota</taxon>
        <taxon>Viridiplantae</taxon>
        <taxon>Streptophyta</taxon>
        <taxon>Embryophyta</taxon>
        <taxon>Tracheophyta</taxon>
        <taxon>Spermatophyta</taxon>
        <taxon>Magnoliopsida</taxon>
        <taxon>eudicotyledons</taxon>
        <taxon>Gunneridae</taxon>
        <taxon>Pentapetalae</taxon>
        <taxon>rosids</taxon>
        <taxon>fabids</taxon>
        <taxon>Rosales</taxon>
        <taxon>Rosaceae</taxon>
        <taxon>Amygdaloideae</taxon>
        <taxon>Maleae</taxon>
        <taxon>Malus</taxon>
    </lineage>
</organism>
<sequence>MGDWVFRVCDFSLKPAKTCVFKEIRFFGFLTFLCSLRRPLYLSFLTRDLRHHCYTKLADGVPLSQTRRCDSFCLFFHLEVRLLVLLGDVGAGKSSLVLRFVKEQFVEFQRRAK</sequence>
<dbReference type="InterPro" id="IPR001806">
    <property type="entry name" value="Small_GTPase"/>
</dbReference>
<dbReference type="GO" id="GO:0003924">
    <property type="term" value="F:GTPase activity"/>
    <property type="evidence" value="ECO:0007669"/>
    <property type="project" value="InterPro"/>
</dbReference>
<keyword evidence="2" id="KW-1185">Reference proteome</keyword>
<dbReference type="GO" id="GO:0005525">
    <property type="term" value="F:GTP binding"/>
    <property type="evidence" value="ECO:0007669"/>
    <property type="project" value="InterPro"/>
</dbReference>
<proteinExistence type="predicted"/>
<evidence type="ECO:0000313" key="1">
    <source>
        <dbReference type="EMBL" id="RXH98776.1"/>
    </source>
</evidence>
<dbReference type="InterPro" id="IPR027417">
    <property type="entry name" value="P-loop_NTPase"/>
</dbReference>
<dbReference type="STRING" id="3750.A0A498JUN6"/>
<name>A0A498JUN6_MALDO</name>
<dbReference type="AlphaFoldDB" id="A0A498JUN6"/>
<dbReference type="EMBL" id="RDQH01000331">
    <property type="protein sequence ID" value="RXH98776.1"/>
    <property type="molecule type" value="Genomic_DNA"/>
</dbReference>
<comment type="caution">
    <text evidence="1">The sequence shown here is derived from an EMBL/GenBank/DDBJ whole genome shotgun (WGS) entry which is preliminary data.</text>
</comment>
<accession>A0A498JUN6</accession>